<dbReference type="GO" id="GO:0050308">
    <property type="term" value="F:sugar-phosphatase activity"/>
    <property type="evidence" value="ECO:0007669"/>
    <property type="project" value="TreeGrafter"/>
</dbReference>
<dbReference type="InParanoid" id="A0A1B7NFG3"/>
<organism evidence="1 2">
    <name type="scientific">Rhizopogon vinicolor AM-OR11-026</name>
    <dbReference type="NCBI Taxonomy" id="1314800"/>
    <lineage>
        <taxon>Eukaryota</taxon>
        <taxon>Fungi</taxon>
        <taxon>Dikarya</taxon>
        <taxon>Basidiomycota</taxon>
        <taxon>Agaricomycotina</taxon>
        <taxon>Agaricomycetes</taxon>
        <taxon>Agaricomycetidae</taxon>
        <taxon>Boletales</taxon>
        <taxon>Suillineae</taxon>
        <taxon>Rhizopogonaceae</taxon>
        <taxon>Rhizopogon</taxon>
    </lineage>
</organism>
<dbReference type="Proteomes" id="UP000092154">
    <property type="component" value="Unassembled WGS sequence"/>
</dbReference>
<dbReference type="EMBL" id="KV448135">
    <property type="protein sequence ID" value="OAX43607.1"/>
    <property type="molecule type" value="Genomic_DNA"/>
</dbReference>
<dbReference type="SFLD" id="SFLDS00003">
    <property type="entry name" value="Haloacid_Dehalogenase"/>
    <property type="match status" value="1"/>
</dbReference>
<dbReference type="InterPro" id="IPR023198">
    <property type="entry name" value="PGP-like_dom2"/>
</dbReference>
<evidence type="ECO:0000313" key="1">
    <source>
        <dbReference type="EMBL" id="OAX43607.1"/>
    </source>
</evidence>
<name>A0A1B7NFG3_9AGAM</name>
<dbReference type="InterPro" id="IPR023214">
    <property type="entry name" value="HAD_sf"/>
</dbReference>
<dbReference type="InterPro" id="IPR041492">
    <property type="entry name" value="HAD_2"/>
</dbReference>
<dbReference type="AlphaFoldDB" id="A0A1B7NFG3"/>
<reference evidence="1 2" key="1">
    <citation type="submission" date="2016-06" db="EMBL/GenBank/DDBJ databases">
        <title>Comparative genomics of the ectomycorrhizal sister species Rhizopogon vinicolor and Rhizopogon vesiculosus (Basidiomycota: Boletales) reveals a divergence of the mating type B locus.</title>
        <authorList>
            <consortium name="DOE Joint Genome Institute"/>
            <person name="Mujic A.B."/>
            <person name="Kuo A."/>
            <person name="Tritt A."/>
            <person name="Lipzen A."/>
            <person name="Chen C."/>
            <person name="Johnson J."/>
            <person name="Sharma A."/>
            <person name="Barry K."/>
            <person name="Grigoriev I.V."/>
            <person name="Spatafora J.W."/>
        </authorList>
    </citation>
    <scope>NUCLEOTIDE SEQUENCE [LARGE SCALE GENOMIC DNA]</scope>
    <source>
        <strain evidence="1 2">AM-OR11-026</strain>
    </source>
</reference>
<dbReference type="SFLD" id="SFLDG01129">
    <property type="entry name" value="C1.5:_HAD__Beta-PGM__Phosphata"/>
    <property type="match status" value="1"/>
</dbReference>
<dbReference type="PANTHER" id="PTHR43481">
    <property type="entry name" value="FRUCTOSE-1-PHOSPHATE PHOSPHATASE"/>
    <property type="match status" value="1"/>
</dbReference>
<dbReference type="InterPro" id="IPR036412">
    <property type="entry name" value="HAD-like_sf"/>
</dbReference>
<dbReference type="SUPFAM" id="SSF56784">
    <property type="entry name" value="HAD-like"/>
    <property type="match status" value="1"/>
</dbReference>
<keyword evidence="2" id="KW-1185">Reference proteome</keyword>
<dbReference type="Gene3D" id="3.40.50.1000">
    <property type="entry name" value="HAD superfamily/HAD-like"/>
    <property type="match status" value="1"/>
</dbReference>
<sequence>MTQPQEVLTVDAILFDLDGTLIDSTPGVISAWKIFAEEYRLGPHLPIVQRTHGRRLTDTLKDETICNIQDTQLLSSEIIRFEDLVIEGNPVALEGAVEFLTQLDTHEDMRTRWTIVTSASRYYATQCIPKCKIPVPTLGFVTADDVTEGKPKPTPYLEGAKRLGIDAIKCLVIEDAPSGIQSGNNAGAKTLAVCTSHNREDFENCTEEIKRPTYIVDDLTRVRVNWVKENDIGKIQLTIDTRRGSDASVIL</sequence>
<dbReference type="NCBIfam" id="TIGR01509">
    <property type="entry name" value="HAD-SF-IA-v3"/>
    <property type="match status" value="1"/>
</dbReference>
<dbReference type="Gene3D" id="1.10.150.240">
    <property type="entry name" value="Putative phosphatase, domain 2"/>
    <property type="match status" value="1"/>
</dbReference>
<proteinExistence type="predicted"/>
<gene>
    <name evidence="1" type="ORF">K503DRAFT_862107</name>
</gene>
<dbReference type="InterPro" id="IPR006439">
    <property type="entry name" value="HAD-SF_hydro_IA"/>
</dbReference>
<dbReference type="InterPro" id="IPR051806">
    <property type="entry name" value="HAD-like_SPP"/>
</dbReference>
<dbReference type="PANTHER" id="PTHR43481:SF4">
    <property type="entry name" value="GLYCEROL-1-PHOSPHATE PHOSPHOHYDROLASE 1-RELATED"/>
    <property type="match status" value="1"/>
</dbReference>
<accession>A0A1B7NFG3</accession>
<dbReference type="STRING" id="1314800.A0A1B7NFG3"/>
<dbReference type="Pfam" id="PF13419">
    <property type="entry name" value="HAD_2"/>
    <property type="match status" value="1"/>
</dbReference>
<protein>
    <submittedName>
        <fullName evidence="1">HAD-like protein</fullName>
    </submittedName>
</protein>
<evidence type="ECO:0000313" key="2">
    <source>
        <dbReference type="Proteomes" id="UP000092154"/>
    </source>
</evidence>
<dbReference type="OrthoDB" id="40579at2759"/>